<accession>A0A1D2YUC6</accession>
<feature type="compositionally biased region" description="Polar residues" evidence="6">
    <location>
        <begin position="13"/>
        <end position="24"/>
    </location>
</feature>
<keyword evidence="2" id="KW-0645">Protease</keyword>
<dbReference type="STRING" id="337097.BHF71_01600"/>
<dbReference type="PANTHER" id="PTHR43399">
    <property type="entry name" value="SUBTILISIN-RELATED"/>
    <property type="match status" value="1"/>
</dbReference>
<dbReference type="PANTHER" id="PTHR43399:SF4">
    <property type="entry name" value="CELL WALL-ASSOCIATED PROTEASE"/>
    <property type="match status" value="1"/>
</dbReference>
<name>A0A1D2YUC6_9BACI</name>
<feature type="domain" description="Peptidase S8/S53" evidence="7">
    <location>
        <begin position="15"/>
        <end position="100"/>
    </location>
</feature>
<dbReference type="EMBL" id="MIJF01000024">
    <property type="protein sequence ID" value="OEF99312.1"/>
    <property type="molecule type" value="Genomic_DNA"/>
</dbReference>
<dbReference type="Gene3D" id="3.40.50.200">
    <property type="entry name" value="Peptidase S8/S53 domain"/>
    <property type="match status" value="1"/>
</dbReference>
<sequence length="100" mass="10973">MAMQKKERLLIQQPDQNNNRASFSSVGRQLELVEPGVEVLSTVPNNSYASFYGTSMASPHIAGVAALVWEAKPSLSNVQLRNLLNELTIYLGDSFEYGNG</sequence>
<evidence type="ECO:0000313" key="9">
    <source>
        <dbReference type="Proteomes" id="UP000243739"/>
    </source>
</evidence>
<dbReference type="SUPFAM" id="SSF52743">
    <property type="entry name" value="Subtilisin-like"/>
    <property type="match status" value="1"/>
</dbReference>
<dbReference type="PROSITE" id="PS00138">
    <property type="entry name" value="SUBTILASE_SER"/>
    <property type="match status" value="1"/>
</dbReference>
<dbReference type="GO" id="GO:0004252">
    <property type="term" value="F:serine-type endopeptidase activity"/>
    <property type="evidence" value="ECO:0007669"/>
    <property type="project" value="InterPro"/>
</dbReference>
<keyword evidence="9" id="KW-1185">Reference proteome</keyword>
<evidence type="ECO:0000259" key="7">
    <source>
        <dbReference type="Pfam" id="PF00082"/>
    </source>
</evidence>
<feature type="region of interest" description="Disordered" evidence="6">
    <location>
        <begin position="1"/>
        <end position="24"/>
    </location>
</feature>
<dbReference type="InterPro" id="IPR000209">
    <property type="entry name" value="Peptidase_S8/S53_dom"/>
</dbReference>
<evidence type="ECO:0000313" key="8">
    <source>
        <dbReference type="EMBL" id="OEF99312.1"/>
    </source>
</evidence>
<dbReference type="Proteomes" id="UP000243739">
    <property type="component" value="Unassembled WGS sequence"/>
</dbReference>
<dbReference type="InterPro" id="IPR051048">
    <property type="entry name" value="Peptidase_S8/S53_subtilisin"/>
</dbReference>
<protein>
    <recommendedName>
        <fullName evidence="7">Peptidase S8/S53 domain-containing protein</fullName>
    </recommendedName>
</protein>
<evidence type="ECO:0000256" key="3">
    <source>
        <dbReference type="ARBA" id="ARBA00022801"/>
    </source>
</evidence>
<dbReference type="GO" id="GO:0006508">
    <property type="term" value="P:proteolysis"/>
    <property type="evidence" value="ECO:0007669"/>
    <property type="project" value="UniProtKB-KW"/>
</dbReference>
<comment type="caution">
    <text evidence="5">Lacks conserved residue(s) required for the propagation of feature annotation.</text>
</comment>
<gene>
    <name evidence="8" type="ORF">BHF71_01600</name>
</gene>
<evidence type="ECO:0000256" key="4">
    <source>
        <dbReference type="ARBA" id="ARBA00022825"/>
    </source>
</evidence>
<comment type="similarity">
    <text evidence="1 5">Belongs to the peptidase S8 family.</text>
</comment>
<evidence type="ECO:0000256" key="6">
    <source>
        <dbReference type="SAM" id="MobiDB-lite"/>
    </source>
</evidence>
<comment type="caution">
    <text evidence="8">The sequence shown here is derived from an EMBL/GenBank/DDBJ whole genome shotgun (WGS) entry which is preliminary data.</text>
</comment>
<keyword evidence="4" id="KW-0720">Serine protease</keyword>
<dbReference type="PROSITE" id="PS51892">
    <property type="entry name" value="SUBTILASE"/>
    <property type="match status" value="1"/>
</dbReference>
<proteinExistence type="inferred from homology"/>
<dbReference type="AlphaFoldDB" id="A0A1D2YUC6"/>
<dbReference type="Pfam" id="PF00082">
    <property type="entry name" value="Peptidase_S8"/>
    <property type="match status" value="1"/>
</dbReference>
<evidence type="ECO:0000256" key="5">
    <source>
        <dbReference type="PROSITE-ProRule" id="PRU01240"/>
    </source>
</evidence>
<evidence type="ECO:0000256" key="2">
    <source>
        <dbReference type="ARBA" id="ARBA00022670"/>
    </source>
</evidence>
<organism evidence="8 9">
    <name type="scientific">Vulcanibacillus modesticaldus</name>
    <dbReference type="NCBI Taxonomy" id="337097"/>
    <lineage>
        <taxon>Bacteria</taxon>
        <taxon>Bacillati</taxon>
        <taxon>Bacillota</taxon>
        <taxon>Bacilli</taxon>
        <taxon>Bacillales</taxon>
        <taxon>Bacillaceae</taxon>
        <taxon>Vulcanibacillus</taxon>
    </lineage>
</organism>
<reference evidence="8 9" key="1">
    <citation type="submission" date="2016-09" db="EMBL/GenBank/DDBJ databases">
        <title>Draft genome sequence for the type strain of Vulcanibacillus modesticaldus BR, a strictly anaerobic, moderately thermophilic, and nitrate-reducing bacterium from deep sea-hydrothermal vents of the Mid-Atlantic Ridge.</title>
        <authorList>
            <person name="Abin C.A."/>
            <person name="Hollibaugh J.T."/>
        </authorList>
    </citation>
    <scope>NUCLEOTIDE SEQUENCE [LARGE SCALE GENOMIC DNA]</scope>
    <source>
        <strain evidence="8 9">BR</strain>
    </source>
</reference>
<dbReference type="RefSeq" id="WP_069656705.1">
    <property type="nucleotide sequence ID" value="NZ_MIJF01000024.1"/>
</dbReference>
<keyword evidence="3" id="KW-0378">Hydrolase</keyword>
<dbReference type="InterPro" id="IPR036852">
    <property type="entry name" value="Peptidase_S8/S53_dom_sf"/>
</dbReference>
<dbReference type="InterPro" id="IPR023828">
    <property type="entry name" value="Peptidase_S8_Ser-AS"/>
</dbReference>
<evidence type="ECO:0000256" key="1">
    <source>
        <dbReference type="ARBA" id="ARBA00011073"/>
    </source>
</evidence>
<dbReference type="OrthoDB" id="9798386at2"/>